<dbReference type="NCBIfam" id="NF041518">
    <property type="entry name" value="choice_anch_Q"/>
    <property type="match status" value="1"/>
</dbReference>
<dbReference type="EMBL" id="AP025739">
    <property type="protein sequence ID" value="BDI32087.1"/>
    <property type="molecule type" value="Genomic_DNA"/>
</dbReference>
<name>A0A9N7L6W2_9BACT</name>
<evidence type="ECO:0000313" key="3">
    <source>
        <dbReference type="Proteomes" id="UP000287394"/>
    </source>
</evidence>
<dbReference type="Proteomes" id="UP000287394">
    <property type="component" value="Chromosome"/>
</dbReference>
<dbReference type="Gene3D" id="2.60.40.10">
    <property type="entry name" value="Immunoglobulins"/>
    <property type="match status" value="4"/>
</dbReference>
<dbReference type="InterPro" id="IPR059226">
    <property type="entry name" value="Choice_anch_Q_dom"/>
</dbReference>
<dbReference type="Pfam" id="PF05345">
    <property type="entry name" value="He_PIG"/>
    <property type="match status" value="4"/>
</dbReference>
<feature type="region of interest" description="Disordered" evidence="1">
    <location>
        <begin position="545"/>
        <end position="568"/>
    </location>
</feature>
<dbReference type="GO" id="GO:0005509">
    <property type="term" value="F:calcium ion binding"/>
    <property type="evidence" value="ECO:0007669"/>
    <property type="project" value="InterPro"/>
</dbReference>
<organism evidence="2 3">
    <name type="scientific">Capsulimonas corticalis</name>
    <dbReference type="NCBI Taxonomy" id="2219043"/>
    <lineage>
        <taxon>Bacteria</taxon>
        <taxon>Bacillati</taxon>
        <taxon>Armatimonadota</taxon>
        <taxon>Armatimonadia</taxon>
        <taxon>Capsulimonadales</taxon>
        <taxon>Capsulimonadaceae</taxon>
        <taxon>Capsulimonas</taxon>
    </lineage>
</organism>
<sequence>MIRDPHEHSSLPWSGYAAKLSQRASRLLAPWAAVLATAVLASAPLHAATYYVSPSGSDTNAGTSTGLPWKTCAKVNATHFNAGDSILFQRGGEWHESVNPTGGDGAAGNPITFADYGSGAKPKFWGSDPVANSGWTNTTGTIYTHSYTTQVGAVYVNHVALVPANPNANQPVESIPGSFSWDGNTLKINVPSNPNSDGKLYTVASRQDVICNGNAQTYSLHNHLVFTNLVCDETGDLNGGYGVRIMNGTDIVLNGVESYRCGKHNFGCINATQVIHNNCYAAYPMPNQDAYGGYTAYVSYGDNSTGMSGQTSEYHYCVGDYMDNTYHTSSYVDTGYEFFTTHGSNVGSIWLDHCSALSTAAGGPGAHWTISNTDSAQAGHAAAITITGGFLQNNQLYMQGTGLVVDGLHMQGPGGTSSNDATSTIDMECSNSTVQNMLMDKTNVGYWLYQAAVQNNGANNVIRFNTFVNDPNSGNAILKNDGASLNFYGNILVDSGNWLSDNAPASSSYNLIATTASTVGFNNASAGDYSLLSTSAAVNAVPTSVSHPSTDINGSARPQGSAVDEGAYEYGGSGPVTPVITSGATASGTVGSAFSYQIVASNAPTSYSATGLPAGVTINSGTGLISGTPTTAGTSTVTLGATNGAGTGNKTLTITISAAAPSAPVITSASTASGMVGTAFSYQITASNSPTSYSASGLPSGLSVNTSTGLISGTPTATGTSTVTLGATNAGGTGNLTLTITISASTGTAYNVNAIYTSGTAFSTGGLDTYNHAYLASELGSSATYNGSSFTFAAPNVLDAWSNITVALPAGSYTTLNMVGCSSGGIATNQTFTVNYTDSTTQAFTLQMSDWTNGSGYSDETNVTTMAHCINSDGTLTTQSHYLKGYTFTLNGKSVASITLPGNRGVVVLAFAASGAVASPPVISSAATASGTVGAAFSYQIVASNSPTSYSASGLPAGLSVNTSTGAISGTPTASGTSTVTLGATNAGGTGNKTLTITIAAAPPAVPVISSGATASGTVGTAFSYQITASNSPTSYSASGLPAGLSVNTSTGLISGTPTASGTSTVTLGATNAGGTGNKTLTITISAASGASLTGTLGTPASSVNLTTEGTLDWAHWGSDGSGSWTHKSGANLIANWTATATVFTYPGNAISYIWSDGTNWNGTAQATGFYFSNASGYFSFTAPADTTTHTLRVYVGTNAANGTLSAHLSDSSAPDYTNSSLAQNSNGVYTLTYRAASAGQTLTVKWTNTSALGSITVQSASLQ</sequence>
<dbReference type="RefSeq" id="WP_301002128.1">
    <property type="nucleotide sequence ID" value="NZ_AP025739.1"/>
</dbReference>
<dbReference type="InterPro" id="IPR011050">
    <property type="entry name" value="Pectin_lyase_fold/virulence"/>
</dbReference>
<protein>
    <recommendedName>
        <fullName evidence="4">Right handed beta helix domain-containing protein</fullName>
    </recommendedName>
</protein>
<evidence type="ECO:0008006" key="4">
    <source>
        <dbReference type="Google" id="ProtNLM"/>
    </source>
</evidence>
<dbReference type="SUPFAM" id="SSF51126">
    <property type="entry name" value="Pectin lyase-like"/>
    <property type="match status" value="1"/>
</dbReference>
<dbReference type="KEGG" id="ccot:CCAX7_41380"/>
<reference evidence="2 3" key="1">
    <citation type="journal article" date="2019" name="Int. J. Syst. Evol. Microbiol.">
        <title>Capsulimonas corticalis gen. nov., sp. nov., an aerobic capsulated bacterium, of a novel bacterial order, Capsulimonadales ord. nov., of the class Armatimonadia of the phylum Armatimonadetes.</title>
        <authorList>
            <person name="Li J."/>
            <person name="Kudo C."/>
            <person name="Tonouchi A."/>
        </authorList>
    </citation>
    <scope>NUCLEOTIDE SEQUENCE [LARGE SCALE GENOMIC DNA]</scope>
    <source>
        <strain evidence="2 3">AX-7</strain>
    </source>
</reference>
<evidence type="ECO:0000256" key="1">
    <source>
        <dbReference type="SAM" id="MobiDB-lite"/>
    </source>
</evidence>
<dbReference type="SUPFAM" id="SSF49313">
    <property type="entry name" value="Cadherin-like"/>
    <property type="match status" value="4"/>
</dbReference>
<gene>
    <name evidence="2" type="ORF">CCAX7_41380</name>
</gene>
<evidence type="ECO:0000313" key="2">
    <source>
        <dbReference type="EMBL" id="BDI32087.1"/>
    </source>
</evidence>
<accession>A0A9N7L6W2</accession>
<dbReference type="InterPro" id="IPR013783">
    <property type="entry name" value="Ig-like_fold"/>
</dbReference>
<dbReference type="Gene3D" id="2.160.20.10">
    <property type="entry name" value="Single-stranded right-handed beta-helix, Pectin lyase-like"/>
    <property type="match status" value="1"/>
</dbReference>
<dbReference type="GO" id="GO:0016020">
    <property type="term" value="C:membrane"/>
    <property type="evidence" value="ECO:0007669"/>
    <property type="project" value="InterPro"/>
</dbReference>
<feature type="compositionally biased region" description="Polar residues" evidence="1">
    <location>
        <begin position="545"/>
        <end position="558"/>
    </location>
</feature>
<dbReference type="InterPro" id="IPR012334">
    <property type="entry name" value="Pectin_lyas_fold"/>
</dbReference>
<keyword evidence="3" id="KW-1185">Reference proteome</keyword>
<proteinExistence type="predicted"/>
<dbReference type="InterPro" id="IPR015919">
    <property type="entry name" value="Cadherin-like_sf"/>
</dbReference>
<dbReference type="AlphaFoldDB" id="A0A9N7L6W2"/>